<evidence type="ECO:0000259" key="2">
    <source>
        <dbReference type="Pfam" id="PF02272"/>
    </source>
</evidence>
<evidence type="ECO:0000259" key="1">
    <source>
        <dbReference type="Pfam" id="PF01368"/>
    </source>
</evidence>
<comment type="caution">
    <text evidence="3">The sequence shown here is derived from an EMBL/GenBank/DDBJ whole genome shotgun (WGS) entry which is preliminary data.</text>
</comment>
<dbReference type="GO" id="GO:0003676">
    <property type="term" value="F:nucleic acid binding"/>
    <property type="evidence" value="ECO:0007669"/>
    <property type="project" value="InterPro"/>
</dbReference>
<accession>A0A8I0AHU5</accession>
<dbReference type="PANTHER" id="PTHR47618">
    <property type="entry name" value="BIFUNCTIONAL OLIGORIBONUCLEASE AND PAP PHOSPHATASE NRNA"/>
    <property type="match status" value="1"/>
</dbReference>
<dbReference type="AlphaFoldDB" id="A0A8I0AHU5"/>
<reference evidence="3 4" key="1">
    <citation type="submission" date="2020-08" db="EMBL/GenBank/DDBJ databases">
        <title>Genome public.</title>
        <authorList>
            <person name="Liu C."/>
            <person name="Sun Q."/>
        </authorList>
    </citation>
    <scope>NUCLEOTIDE SEQUENCE [LARGE SCALE GENOMIC DNA]</scope>
    <source>
        <strain evidence="3 4">NSJ-10</strain>
    </source>
</reference>
<dbReference type="InterPro" id="IPR001667">
    <property type="entry name" value="DDH_dom"/>
</dbReference>
<protein>
    <submittedName>
        <fullName evidence="3">Bifunctional oligoribonuclease/PAP phosphatase NrnA</fullName>
    </submittedName>
</protein>
<dbReference type="SUPFAM" id="SSF64182">
    <property type="entry name" value="DHH phosphoesterases"/>
    <property type="match status" value="1"/>
</dbReference>
<dbReference type="Pfam" id="PF01368">
    <property type="entry name" value="DHH"/>
    <property type="match status" value="1"/>
</dbReference>
<name>A0A8I0AHU5_9FIRM</name>
<dbReference type="InterPro" id="IPR038763">
    <property type="entry name" value="DHH_sf"/>
</dbReference>
<dbReference type="Gene3D" id="3.10.310.30">
    <property type="match status" value="1"/>
</dbReference>
<evidence type="ECO:0000313" key="4">
    <source>
        <dbReference type="Proteomes" id="UP000615234"/>
    </source>
</evidence>
<sequence>MIQKMKNDFLTMIEQADTIAITGHVRPDGDCVGSTVGLYNYIISNYDKQVQIYLEEFSKDFLFLHDADKISHTSTDQVYDLCIAVDCGDKERQGDFLPIFEHAKHTMCVDHHISNPGFGEVYYVDAEACSAAEALYKLMEQDKINKNAAEALYMGIVHDTGVFKHSNTTKSAMSIAGDLIEKGANPSFIIDETFYKKTFVANKLLGIALTKAEQHADGRIISTVLETEDFRKSGAGKIDTDGIVDQLRITEGTETAVFIYQTGEDEYKISLRSNNIVDVSRISCNHGGGGHVRAAGFSMKGDIKEILAGVIEEIKEQLC</sequence>
<gene>
    <name evidence="3" type="ORF">H8S09_05365</name>
</gene>
<organism evidence="3 4">
    <name type="scientific">Coprococcus hominis</name>
    <name type="common">ex Liu et al. 2022</name>
    <dbReference type="NCBI Taxonomy" id="2763039"/>
    <lineage>
        <taxon>Bacteria</taxon>
        <taxon>Bacillati</taxon>
        <taxon>Bacillota</taxon>
        <taxon>Clostridia</taxon>
        <taxon>Lachnospirales</taxon>
        <taxon>Lachnospiraceae</taxon>
        <taxon>Coprococcus</taxon>
    </lineage>
</organism>
<dbReference type="PANTHER" id="PTHR47618:SF1">
    <property type="entry name" value="BIFUNCTIONAL OLIGORIBONUCLEASE AND PAP PHOSPHATASE NRNA"/>
    <property type="match status" value="1"/>
</dbReference>
<dbReference type="Pfam" id="PF02272">
    <property type="entry name" value="DHHA1"/>
    <property type="match status" value="1"/>
</dbReference>
<feature type="domain" description="DHHA1" evidence="2">
    <location>
        <begin position="232"/>
        <end position="316"/>
    </location>
</feature>
<dbReference type="Gene3D" id="3.90.1640.10">
    <property type="entry name" value="inorganic pyrophosphatase (n-terminal core)"/>
    <property type="match status" value="1"/>
</dbReference>
<dbReference type="Proteomes" id="UP000615234">
    <property type="component" value="Unassembled WGS sequence"/>
</dbReference>
<dbReference type="EMBL" id="JACOOX010000003">
    <property type="protein sequence ID" value="MBC5662325.1"/>
    <property type="molecule type" value="Genomic_DNA"/>
</dbReference>
<feature type="domain" description="DDH" evidence="1">
    <location>
        <begin position="19"/>
        <end position="156"/>
    </location>
</feature>
<keyword evidence="4" id="KW-1185">Reference proteome</keyword>
<evidence type="ECO:0000313" key="3">
    <source>
        <dbReference type="EMBL" id="MBC5662325.1"/>
    </source>
</evidence>
<dbReference type="InterPro" id="IPR051319">
    <property type="entry name" value="Oligoribo/pAp-PDE_c-di-AMP_PDE"/>
</dbReference>
<proteinExistence type="predicted"/>
<dbReference type="InterPro" id="IPR003156">
    <property type="entry name" value="DHHA1_dom"/>
</dbReference>